<evidence type="ECO:0000313" key="2">
    <source>
        <dbReference type="Proteomes" id="UP000198635"/>
    </source>
</evidence>
<reference evidence="2" key="1">
    <citation type="submission" date="2016-10" db="EMBL/GenBank/DDBJ databases">
        <authorList>
            <person name="Varghese N."/>
            <person name="Submissions S."/>
        </authorList>
    </citation>
    <scope>NUCLEOTIDE SEQUENCE [LARGE SCALE GENOMIC DNA]</scope>
    <source>
        <strain evidence="2">DSM 5918</strain>
    </source>
</reference>
<proteinExistence type="predicted"/>
<accession>A0A1I3MMI0</accession>
<dbReference type="InterPro" id="IPR011256">
    <property type="entry name" value="Reg_factor_effector_dom_sf"/>
</dbReference>
<dbReference type="RefSeq" id="WP_092372126.1">
    <property type="nucleotide sequence ID" value="NZ_FORX01000001.1"/>
</dbReference>
<dbReference type="OrthoDB" id="5471282at2"/>
<organism evidence="1 2">
    <name type="scientific">Desulfomicrobium apsheronum</name>
    <dbReference type="NCBI Taxonomy" id="52560"/>
    <lineage>
        <taxon>Bacteria</taxon>
        <taxon>Pseudomonadati</taxon>
        <taxon>Thermodesulfobacteriota</taxon>
        <taxon>Desulfovibrionia</taxon>
        <taxon>Desulfovibrionales</taxon>
        <taxon>Desulfomicrobiaceae</taxon>
        <taxon>Desulfomicrobium</taxon>
    </lineage>
</organism>
<sequence>MQIKRKNIPAATVLEAAATLTIPEIAAFAGKIIPMLLAEIENRGMALTGPCIFTYDGCDGSPEKEFSLKVSFPVDACRGQGAFTCAEIPAHECLCTDYRGPIGGVGLAWTAFTPQALQQGVALQPLGREVYVHWEGMGSEDNLTELQIPLQN</sequence>
<dbReference type="STRING" id="52560.SAMN04488082_10118"/>
<dbReference type="SUPFAM" id="SSF55136">
    <property type="entry name" value="Probable bacterial effector-binding domain"/>
    <property type="match status" value="1"/>
</dbReference>
<evidence type="ECO:0000313" key="1">
    <source>
        <dbReference type="EMBL" id="SFI98131.1"/>
    </source>
</evidence>
<dbReference type="AlphaFoldDB" id="A0A1I3MMI0"/>
<dbReference type="Gene3D" id="3.20.80.10">
    <property type="entry name" value="Regulatory factor, effector binding domain"/>
    <property type="match status" value="1"/>
</dbReference>
<keyword evidence="2" id="KW-1185">Reference proteome</keyword>
<protein>
    <submittedName>
        <fullName evidence="1">Effector-binding domain-containing protein</fullName>
    </submittedName>
</protein>
<name>A0A1I3MMI0_9BACT</name>
<dbReference type="EMBL" id="FORX01000001">
    <property type="protein sequence ID" value="SFI98131.1"/>
    <property type="molecule type" value="Genomic_DNA"/>
</dbReference>
<dbReference type="Proteomes" id="UP000198635">
    <property type="component" value="Unassembled WGS sequence"/>
</dbReference>
<gene>
    <name evidence="1" type="ORF">SAMN04488082_10118</name>
</gene>